<evidence type="ECO:0000313" key="3">
    <source>
        <dbReference type="Proteomes" id="UP000030671"/>
    </source>
</evidence>
<dbReference type="Gene3D" id="1.10.150.240">
    <property type="entry name" value="Putative phosphatase, domain 2"/>
    <property type="match status" value="1"/>
</dbReference>
<dbReference type="GeneID" id="20676173"/>
<dbReference type="FunFam" id="3.40.50.1000:FF:000162">
    <property type="entry name" value="HAD-like protein"/>
    <property type="match status" value="1"/>
</dbReference>
<gene>
    <name evidence="2" type="ORF">HETIRDRAFT_451607</name>
</gene>
<dbReference type="HOGENOM" id="CLU_045011_10_0_1"/>
<accession>W4K860</accession>
<reference evidence="2 3" key="1">
    <citation type="journal article" date="2012" name="New Phytol.">
        <title>Insight into trade-off between wood decay and parasitism from the genome of a fungal forest pathogen.</title>
        <authorList>
            <person name="Olson A."/>
            <person name="Aerts A."/>
            <person name="Asiegbu F."/>
            <person name="Belbahri L."/>
            <person name="Bouzid O."/>
            <person name="Broberg A."/>
            <person name="Canback B."/>
            <person name="Coutinho P.M."/>
            <person name="Cullen D."/>
            <person name="Dalman K."/>
            <person name="Deflorio G."/>
            <person name="van Diepen L.T."/>
            <person name="Dunand C."/>
            <person name="Duplessis S."/>
            <person name="Durling M."/>
            <person name="Gonthier P."/>
            <person name="Grimwood J."/>
            <person name="Fossdal C.G."/>
            <person name="Hansson D."/>
            <person name="Henrissat B."/>
            <person name="Hietala A."/>
            <person name="Himmelstrand K."/>
            <person name="Hoffmeister D."/>
            <person name="Hogberg N."/>
            <person name="James T.Y."/>
            <person name="Karlsson M."/>
            <person name="Kohler A."/>
            <person name="Kues U."/>
            <person name="Lee Y.H."/>
            <person name="Lin Y.C."/>
            <person name="Lind M."/>
            <person name="Lindquist E."/>
            <person name="Lombard V."/>
            <person name="Lucas S."/>
            <person name="Lunden K."/>
            <person name="Morin E."/>
            <person name="Murat C."/>
            <person name="Park J."/>
            <person name="Raffaello T."/>
            <person name="Rouze P."/>
            <person name="Salamov A."/>
            <person name="Schmutz J."/>
            <person name="Solheim H."/>
            <person name="Stahlberg J."/>
            <person name="Velez H."/>
            <person name="de Vries R.P."/>
            <person name="Wiebenga A."/>
            <person name="Woodward S."/>
            <person name="Yakovlev I."/>
            <person name="Garbelotto M."/>
            <person name="Martin F."/>
            <person name="Grigoriev I.V."/>
            <person name="Stenlid J."/>
        </authorList>
    </citation>
    <scope>NUCLEOTIDE SEQUENCE [LARGE SCALE GENOMIC DNA]</scope>
    <source>
        <strain evidence="2 3">TC 32-1</strain>
    </source>
</reference>
<dbReference type="InterPro" id="IPR051806">
    <property type="entry name" value="HAD-like_SPP"/>
</dbReference>
<dbReference type="Pfam" id="PF13419">
    <property type="entry name" value="HAD_2"/>
    <property type="match status" value="1"/>
</dbReference>
<dbReference type="KEGG" id="hir:HETIRDRAFT_451607"/>
<dbReference type="SUPFAM" id="SSF56784">
    <property type="entry name" value="HAD-like"/>
    <property type="match status" value="2"/>
</dbReference>
<sequence>MSARTFHADAVLFDMDGTLTDSISAVEAAWGKVAKDIGQDPAYVIAATHGKRAVDNLAQFKPHIKAHEMDDAVQDFEETILYYADAYHRHGPGSQSNSPWTRTPMTPLTPAYSGFATPELSISPGSSAPSSRPVSRAPSMTAARRPSFGTSLGNLLSMSVMSDTDMHVFDDPIMEDVHEEMVQQEREGGLSASKPKHLEEHEFKAWQIEAASVDRSVQILPGVKRMIESIPEGRYAVATSGAKTYAYGCMTRVGIIPPPVTITADDKRLKAGKPAPDPFLLAAKCLGFDAKKCVVFEDSPSGIRAGVASGATVIAVCTSHERSKIENCGAHFIVENMQKVHCVPCEVDGELKLQFVIEP</sequence>
<dbReference type="RefSeq" id="XP_009546524.1">
    <property type="nucleotide sequence ID" value="XM_009548229.1"/>
</dbReference>
<dbReference type="AlphaFoldDB" id="W4K860"/>
<evidence type="ECO:0000256" key="1">
    <source>
        <dbReference type="SAM" id="MobiDB-lite"/>
    </source>
</evidence>
<dbReference type="InterPro" id="IPR023214">
    <property type="entry name" value="HAD_sf"/>
</dbReference>
<organism evidence="2 3">
    <name type="scientific">Heterobasidion irregulare (strain TC 32-1)</name>
    <dbReference type="NCBI Taxonomy" id="747525"/>
    <lineage>
        <taxon>Eukaryota</taxon>
        <taxon>Fungi</taxon>
        <taxon>Dikarya</taxon>
        <taxon>Basidiomycota</taxon>
        <taxon>Agaricomycotina</taxon>
        <taxon>Agaricomycetes</taxon>
        <taxon>Russulales</taxon>
        <taxon>Bondarzewiaceae</taxon>
        <taxon>Heterobasidion</taxon>
        <taxon>Heterobasidion annosum species complex</taxon>
    </lineage>
</organism>
<keyword evidence="3" id="KW-1185">Reference proteome</keyword>
<protein>
    <recommendedName>
        <fullName evidence="4">HAD-like protein</fullName>
    </recommendedName>
</protein>
<dbReference type="EMBL" id="KI925458">
    <property type="protein sequence ID" value="ETW81934.1"/>
    <property type="molecule type" value="Genomic_DNA"/>
</dbReference>
<dbReference type="Gene3D" id="3.40.50.1000">
    <property type="entry name" value="HAD superfamily/HAD-like"/>
    <property type="match status" value="1"/>
</dbReference>
<dbReference type="PANTHER" id="PTHR43481:SF2">
    <property type="entry name" value="PHOSPHATASE"/>
    <property type="match status" value="1"/>
</dbReference>
<dbReference type="eggNOG" id="KOG2914">
    <property type="taxonomic scope" value="Eukaryota"/>
</dbReference>
<evidence type="ECO:0000313" key="2">
    <source>
        <dbReference type="EMBL" id="ETW81934.1"/>
    </source>
</evidence>
<dbReference type="InterPro" id="IPR006439">
    <property type="entry name" value="HAD-SF_hydro_IA"/>
</dbReference>
<dbReference type="FunFam" id="3.40.50.1000:FF:000145">
    <property type="entry name" value="HAD family hydrolase"/>
    <property type="match status" value="1"/>
</dbReference>
<evidence type="ECO:0008006" key="4">
    <source>
        <dbReference type="Google" id="ProtNLM"/>
    </source>
</evidence>
<dbReference type="GO" id="GO:0050308">
    <property type="term" value="F:sugar-phosphatase activity"/>
    <property type="evidence" value="ECO:0007669"/>
    <property type="project" value="TreeGrafter"/>
</dbReference>
<dbReference type="OrthoDB" id="40579at2759"/>
<dbReference type="PANTHER" id="PTHR43481">
    <property type="entry name" value="FRUCTOSE-1-PHOSPHATE PHOSPHATASE"/>
    <property type="match status" value="1"/>
</dbReference>
<dbReference type="InterPro" id="IPR041492">
    <property type="entry name" value="HAD_2"/>
</dbReference>
<name>W4K860_HETIT</name>
<dbReference type="SFLD" id="SFLDG01129">
    <property type="entry name" value="C1.5:_HAD__Beta-PGM__Phosphata"/>
    <property type="match status" value="1"/>
</dbReference>
<proteinExistence type="predicted"/>
<feature type="compositionally biased region" description="Low complexity" evidence="1">
    <location>
        <begin position="121"/>
        <end position="139"/>
    </location>
</feature>
<feature type="region of interest" description="Disordered" evidence="1">
    <location>
        <begin position="116"/>
        <end position="146"/>
    </location>
</feature>
<dbReference type="InterPro" id="IPR023198">
    <property type="entry name" value="PGP-like_dom2"/>
</dbReference>
<dbReference type="InterPro" id="IPR036412">
    <property type="entry name" value="HAD-like_sf"/>
</dbReference>
<dbReference type="STRING" id="747525.W4K860"/>
<dbReference type="NCBIfam" id="TIGR01509">
    <property type="entry name" value="HAD-SF-IA-v3"/>
    <property type="match status" value="1"/>
</dbReference>
<dbReference type="Proteomes" id="UP000030671">
    <property type="component" value="Unassembled WGS sequence"/>
</dbReference>
<dbReference type="SFLD" id="SFLDS00003">
    <property type="entry name" value="Haloacid_Dehalogenase"/>
    <property type="match status" value="1"/>
</dbReference>
<dbReference type="InParanoid" id="W4K860"/>